<dbReference type="CDD" id="cd04661">
    <property type="entry name" value="NUDIX_MRP_L46"/>
    <property type="match status" value="1"/>
</dbReference>
<evidence type="ECO:0000256" key="2">
    <source>
        <dbReference type="ARBA" id="ARBA00009070"/>
    </source>
</evidence>
<dbReference type="STRING" id="94237.ENSMMOP00000020750"/>
<dbReference type="FunFam" id="3.90.79.10:FF:000018">
    <property type="entry name" value="39S ribosomal protein L46, mitochondrial"/>
    <property type="match status" value="1"/>
</dbReference>
<dbReference type="GO" id="GO:0003735">
    <property type="term" value="F:structural constituent of ribosome"/>
    <property type="evidence" value="ECO:0007669"/>
    <property type="project" value="InterPro"/>
</dbReference>
<dbReference type="AlphaFoldDB" id="A0A3Q3WYR8"/>
<dbReference type="OMA" id="EKWDLYA"/>
<protein>
    <recommendedName>
        <fullName evidence="7">Large ribosomal subunit protein mL46</fullName>
    </recommendedName>
    <alternativeName>
        <fullName evidence="8">39S ribosomal protein L46, mitochondrial</fullName>
    </alternativeName>
</protein>
<keyword evidence="6" id="KW-0687">Ribonucleoprotein</keyword>
<dbReference type="Proteomes" id="UP000261620">
    <property type="component" value="Unplaced"/>
</dbReference>
<dbReference type="SUPFAM" id="SSF55811">
    <property type="entry name" value="Nudix"/>
    <property type="match status" value="1"/>
</dbReference>
<keyword evidence="11" id="KW-1185">Reference proteome</keyword>
<evidence type="ECO:0000313" key="11">
    <source>
        <dbReference type="Proteomes" id="UP000261620"/>
    </source>
</evidence>
<dbReference type="InterPro" id="IPR033650">
    <property type="entry name" value="Ribosomal_mL46_NUDIX"/>
</dbReference>
<dbReference type="PANTHER" id="PTHR13124">
    <property type="entry name" value="39S RIBOSOMAL PROTEIN L46, MITOCHONDRIAL PRECURSOR-RELATED"/>
    <property type="match status" value="1"/>
</dbReference>
<evidence type="ECO:0000313" key="10">
    <source>
        <dbReference type="Ensembl" id="ENSMMOP00000020750.1"/>
    </source>
</evidence>
<dbReference type="InterPro" id="IPR040008">
    <property type="entry name" value="Ribosomal_mL46"/>
</dbReference>
<feature type="domain" description="Large ribosomal subunit protein mL46 N-terminal" evidence="9">
    <location>
        <begin position="56"/>
        <end position="152"/>
    </location>
</feature>
<reference evidence="10" key="2">
    <citation type="submission" date="2025-09" db="UniProtKB">
        <authorList>
            <consortium name="Ensembl"/>
        </authorList>
    </citation>
    <scope>IDENTIFICATION</scope>
</reference>
<keyword evidence="5" id="KW-0496">Mitochondrion</keyword>
<comment type="subcellular location">
    <subcellularLocation>
        <location evidence="1">Mitochondrion</location>
    </subcellularLocation>
</comment>
<dbReference type="GO" id="GO:0005743">
    <property type="term" value="C:mitochondrial inner membrane"/>
    <property type="evidence" value="ECO:0007669"/>
    <property type="project" value="UniProtKB-ARBA"/>
</dbReference>
<evidence type="ECO:0000256" key="8">
    <source>
        <dbReference type="ARBA" id="ARBA00035534"/>
    </source>
</evidence>
<reference evidence="10" key="1">
    <citation type="submission" date="2025-08" db="UniProtKB">
        <authorList>
            <consortium name="Ensembl"/>
        </authorList>
    </citation>
    <scope>IDENTIFICATION</scope>
</reference>
<evidence type="ECO:0000256" key="6">
    <source>
        <dbReference type="ARBA" id="ARBA00023274"/>
    </source>
</evidence>
<dbReference type="Ensembl" id="ENSMMOT00000021096.1">
    <property type="protein sequence ID" value="ENSMMOP00000020750.1"/>
    <property type="gene ID" value="ENSMMOG00000015783.1"/>
</dbReference>
<proteinExistence type="inferred from homology"/>
<evidence type="ECO:0000256" key="4">
    <source>
        <dbReference type="ARBA" id="ARBA00022980"/>
    </source>
</evidence>
<evidence type="ECO:0000259" key="9">
    <source>
        <dbReference type="Pfam" id="PF11788"/>
    </source>
</evidence>
<evidence type="ECO:0000256" key="3">
    <source>
        <dbReference type="ARBA" id="ARBA00022946"/>
    </source>
</evidence>
<dbReference type="Pfam" id="PF11788">
    <property type="entry name" value="MRP-L46"/>
    <property type="match status" value="1"/>
</dbReference>
<dbReference type="PANTHER" id="PTHR13124:SF12">
    <property type="entry name" value="LARGE RIBOSOMAL SUBUNIT PROTEIN ML46"/>
    <property type="match status" value="1"/>
</dbReference>
<sequence>MAAPCNRMASWSVIQLLSCFKRATARNNVFRSFSSTSILRLTLQSKSATEKASSPWNLIAAVYLQRLPVISADCSPIEEQFKQMMQQMELEKSLLSDHELRLLEDAERMSRKQADDYDSDDEDSHGDQEIVLAQDLEDSWEQKLKSFQSAPRVRADVDKDLTSVERCLADSLLLLAEQQVGAEKLWLLPQTQWQEGETMRQTAERALASLPGNTNCATFLGNAPCGVYKYKLPKAARTESHAGTKVFFFKAILSDRGRAAASNAPFLWVKKGELERYLKPAYLKKVERFLLEM</sequence>
<organism evidence="10 11">
    <name type="scientific">Mola mola</name>
    <name type="common">Ocean sunfish</name>
    <name type="synonym">Tetraodon mola</name>
    <dbReference type="NCBI Taxonomy" id="94237"/>
    <lineage>
        <taxon>Eukaryota</taxon>
        <taxon>Metazoa</taxon>
        <taxon>Chordata</taxon>
        <taxon>Craniata</taxon>
        <taxon>Vertebrata</taxon>
        <taxon>Euteleostomi</taxon>
        <taxon>Actinopterygii</taxon>
        <taxon>Neopterygii</taxon>
        <taxon>Teleostei</taxon>
        <taxon>Neoteleostei</taxon>
        <taxon>Acanthomorphata</taxon>
        <taxon>Eupercaria</taxon>
        <taxon>Tetraodontiformes</taxon>
        <taxon>Molidae</taxon>
        <taxon>Mola</taxon>
    </lineage>
</organism>
<dbReference type="InterPro" id="IPR015797">
    <property type="entry name" value="NUDIX_hydrolase-like_dom_sf"/>
</dbReference>
<dbReference type="InterPro" id="IPR021757">
    <property type="entry name" value="Ribosomal_mL46_N"/>
</dbReference>
<evidence type="ECO:0000256" key="1">
    <source>
        <dbReference type="ARBA" id="ARBA00004173"/>
    </source>
</evidence>
<dbReference type="GO" id="GO:0005762">
    <property type="term" value="C:mitochondrial large ribosomal subunit"/>
    <property type="evidence" value="ECO:0007669"/>
    <property type="project" value="TreeGrafter"/>
</dbReference>
<name>A0A3Q3WYR8_MOLML</name>
<keyword evidence="3" id="KW-0809">Transit peptide</keyword>
<keyword evidence="4" id="KW-0689">Ribosomal protein</keyword>
<comment type="similarity">
    <text evidence="2">Belongs to the mitochondrion-specific ribosomal protein mL46 family.</text>
</comment>
<accession>A0A3Q3WYR8</accession>
<dbReference type="Gene3D" id="3.90.79.10">
    <property type="entry name" value="Nucleoside Triphosphate Pyrophosphohydrolase"/>
    <property type="match status" value="1"/>
</dbReference>
<evidence type="ECO:0000256" key="7">
    <source>
        <dbReference type="ARBA" id="ARBA00035190"/>
    </source>
</evidence>
<evidence type="ECO:0000256" key="5">
    <source>
        <dbReference type="ARBA" id="ARBA00023128"/>
    </source>
</evidence>